<keyword evidence="2" id="KW-0732">Signal</keyword>
<sequence>MKPFQTIILLMFYGVTSALSGIDRFAPLVSYTLPGSGQLGAFSQYTVDRCAELCLKTRPCISFEFDLLYEICYLSKFNRSNYNLVTSKTRNYYELNTESENLVEPNIQEGKNKELRTDSTVQVTTDFEKGQNLADAKAKVKAVDSSIKEQNLENRFHVNSEQSSSKAEASLSVNSPKLNPSGRFPENAKISLNEHNVAASGVFEGGKAKGSVGRNNEDFQDNLINDSVVRSNRERFGQEYKFQVNGPTSFGNSNQNLPSGVNTGTKENGMVQESPHLTRQDFFPVESMGVTTAKKNLFEDGFQKVHNIQGRLPFLSKGQGEDEIMDARNERPSAVPNGNSRDFQISGNFNDEALGEQQELTPSSYVPPECHLKPFHKDRRYYLEFVPGHGMRPRPCSAGTIYNHTRCQCVIGSVEVTECEPEFFLDFSDQIADKSRNGLPLTVFGVYPQQGAGVFNNDSHIKIWRFSGARIGNKLTIHIKFKDTGSHRNQIDYLISNCYQYNRQKTSSVALALNWKTRDVLMLIDTNKSEPKVLRLKYTPNQWENLTLNYDGQIFQAQLGQTVSERVTLQGEIEPRPSGFVVGKCGHFPSFTGLIKEVQIYLCNP</sequence>
<name>A0A6P7T8N1_9MOLL</name>
<dbReference type="AlphaFoldDB" id="A0A6P7T8N1"/>
<proteinExistence type="predicted"/>
<feature type="region of interest" description="Disordered" evidence="1">
    <location>
        <begin position="157"/>
        <end position="181"/>
    </location>
</feature>
<dbReference type="Proteomes" id="UP000515154">
    <property type="component" value="Linkage group LG17"/>
</dbReference>
<gene>
    <name evidence="5" type="primary">LOC115221094</name>
</gene>
<accession>A0A6P7T8N1</accession>
<feature type="domain" description="Apple" evidence="3">
    <location>
        <begin position="20"/>
        <end position="97"/>
    </location>
</feature>
<dbReference type="RefSeq" id="XP_029647169.1">
    <property type="nucleotide sequence ID" value="XM_029791309.2"/>
</dbReference>
<dbReference type="KEGG" id="osn:115221094"/>
<evidence type="ECO:0000313" key="4">
    <source>
        <dbReference type="Proteomes" id="UP000515154"/>
    </source>
</evidence>
<evidence type="ECO:0000256" key="1">
    <source>
        <dbReference type="SAM" id="MobiDB-lite"/>
    </source>
</evidence>
<reference evidence="5" key="1">
    <citation type="submission" date="2025-08" db="UniProtKB">
        <authorList>
            <consortium name="RefSeq"/>
        </authorList>
    </citation>
    <scope>IDENTIFICATION</scope>
</reference>
<dbReference type="InterPro" id="IPR013320">
    <property type="entry name" value="ConA-like_dom_sf"/>
</dbReference>
<feature type="chain" id="PRO_5027879078" evidence="2">
    <location>
        <begin position="19"/>
        <end position="605"/>
    </location>
</feature>
<evidence type="ECO:0000256" key="2">
    <source>
        <dbReference type="SAM" id="SignalP"/>
    </source>
</evidence>
<feature type="signal peptide" evidence="2">
    <location>
        <begin position="1"/>
        <end position="18"/>
    </location>
</feature>
<protein>
    <submittedName>
        <fullName evidence="5">Uncharacterized protein LOC115221094 isoform X1</fullName>
    </submittedName>
</protein>
<feature type="compositionally biased region" description="Polar residues" evidence="1">
    <location>
        <begin position="159"/>
        <end position="178"/>
    </location>
</feature>
<dbReference type="InterPro" id="IPR003609">
    <property type="entry name" value="Pan_app"/>
</dbReference>
<dbReference type="Pfam" id="PF00024">
    <property type="entry name" value="PAN_1"/>
    <property type="match status" value="1"/>
</dbReference>
<dbReference type="Gene3D" id="3.50.4.10">
    <property type="entry name" value="Hepatocyte Growth Factor"/>
    <property type="match status" value="1"/>
</dbReference>
<dbReference type="SUPFAM" id="SSF49899">
    <property type="entry name" value="Concanavalin A-like lectins/glucanases"/>
    <property type="match status" value="1"/>
</dbReference>
<dbReference type="SUPFAM" id="SSF57414">
    <property type="entry name" value="Hairpin loop containing domain-like"/>
    <property type="match status" value="1"/>
</dbReference>
<evidence type="ECO:0000259" key="3">
    <source>
        <dbReference type="PROSITE" id="PS50948"/>
    </source>
</evidence>
<dbReference type="PROSITE" id="PS50948">
    <property type="entry name" value="PAN"/>
    <property type="match status" value="1"/>
</dbReference>
<organism evidence="4 5">
    <name type="scientific">Octopus sinensis</name>
    <name type="common">East Asian common octopus</name>
    <dbReference type="NCBI Taxonomy" id="2607531"/>
    <lineage>
        <taxon>Eukaryota</taxon>
        <taxon>Metazoa</taxon>
        <taxon>Spiralia</taxon>
        <taxon>Lophotrochozoa</taxon>
        <taxon>Mollusca</taxon>
        <taxon>Cephalopoda</taxon>
        <taxon>Coleoidea</taxon>
        <taxon>Octopodiformes</taxon>
        <taxon>Octopoda</taxon>
        <taxon>Incirrata</taxon>
        <taxon>Octopodidae</taxon>
        <taxon>Octopus</taxon>
    </lineage>
</organism>
<keyword evidence="4" id="KW-1185">Reference proteome</keyword>
<evidence type="ECO:0000313" key="5">
    <source>
        <dbReference type="RefSeq" id="XP_029647169.1"/>
    </source>
</evidence>